<keyword evidence="7" id="KW-1185">Reference proteome</keyword>
<dbReference type="Proteomes" id="UP000017840">
    <property type="component" value="Unassembled WGS sequence"/>
</dbReference>
<feature type="transmembrane region" description="Helical" evidence="5">
    <location>
        <begin position="29"/>
        <end position="49"/>
    </location>
</feature>
<dbReference type="OrthoDB" id="176259at2157"/>
<name>V4HL06_9EURY</name>
<dbReference type="GO" id="GO:0015499">
    <property type="term" value="F:formate transmembrane transporter activity"/>
    <property type="evidence" value="ECO:0007669"/>
    <property type="project" value="TreeGrafter"/>
</dbReference>
<dbReference type="Pfam" id="PF01226">
    <property type="entry name" value="Form_Nir_trans"/>
    <property type="match status" value="1"/>
</dbReference>
<evidence type="ECO:0000256" key="1">
    <source>
        <dbReference type="ARBA" id="ARBA00004141"/>
    </source>
</evidence>
<feature type="transmembrane region" description="Helical" evidence="5">
    <location>
        <begin position="110"/>
        <end position="131"/>
    </location>
</feature>
<feature type="transmembrane region" description="Helical" evidence="5">
    <location>
        <begin position="61"/>
        <end position="79"/>
    </location>
</feature>
<evidence type="ECO:0000256" key="3">
    <source>
        <dbReference type="ARBA" id="ARBA00022989"/>
    </source>
</evidence>
<dbReference type="STRING" id="1324957.K933_09117"/>
<evidence type="ECO:0000256" key="2">
    <source>
        <dbReference type="ARBA" id="ARBA00022692"/>
    </source>
</evidence>
<dbReference type="InterPro" id="IPR023271">
    <property type="entry name" value="Aquaporin-like"/>
</dbReference>
<comment type="subcellular location">
    <subcellularLocation>
        <location evidence="1">Membrane</location>
        <topology evidence="1">Multi-pass membrane protein</topology>
    </subcellularLocation>
</comment>
<feature type="transmembrane region" description="Helical" evidence="5">
    <location>
        <begin position="156"/>
        <end position="177"/>
    </location>
</feature>
<evidence type="ECO:0000256" key="4">
    <source>
        <dbReference type="ARBA" id="ARBA00023136"/>
    </source>
</evidence>
<dbReference type="InterPro" id="IPR000292">
    <property type="entry name" value="For/NO2_transpt"/>
</dbReference>
<evidence type="ECO:0000313" key="6">
    <source>
        <dbReference type="EMBL" id="ESP88609.1"/>
    </source>
</evidence>
<keyword evidence="2 5" id="KW-0812">Transmembrane</keyword>
<dbReference type="AlphaFoldDB" id="V4HL06"/>
<dbReference type="EMBL" id="ASGZ01000028">
    <property type="protein sequence ID" value="ESP88609.1"/>
    <property type="molecule type" value="Genomic_DNA"/>
</dbReference>
<proteinExistence type="predicted"/>
<gene>
    <name evidence="6" type="ORF">K933_09117</name>
</gene>
<dbReference type="RefSeq" id="WP_023394408.1">
    <property type="nucleotide sequence ID" value="NZ_ASGZ01000028.1"/>
</dbReference>
<accession>V4HL06</accession>
<dbReference type="Gene3D" id="1.20.1080.10">
    <property type="entry name" value="Glycerol uptake facilitator protein"/>
    <property type="match status" value="1"/>
</dbReference>
<keyword evidence="4 5" id="KW-0472">Membrane</keyword>
<dbReference type="PATRIC" id="fig|1324957.4.peg.1857"/>
<evidence type="ECO:0000313" key="7">
    <source>
        <dbReference type="Proteomes" id="UP000017840"/>
    </source>
</evidence>
<dbReference type="PANTHER" id="PTHR30520">
    <property type="entry name" value="FORMATE TRANSPORTER-RELATED"/>
    <property type="match status" value="1"/>
</dbReference>
<comment type="caution">
    <text evidence="6">The sequence shown here is derived from an EMBL/GenBank/DDBJ whole genome shotgun (WGS) entry which is preliminary data.</text>
</comment>
<evidence type="ECO:0000256" key="5">
    <source>
        <dbReference type="SAM" id="Phobius"/>
    </source>
</evidence>
<dbReference type="PANTHER" id="PTHR30520:SF2">
    <property type="entry name" value="INNER MEMBRANE PROTEIN YFDC"/>
    <property type="match status" value="1"/>
</dbReference>
<keyword evidence="3 5" id="KW-1133">Transmembrane helix</keyword>
<feature type="transmembrane region" description="Helical" evidence="5">
    <location>
        <begin position="189"/>
        <end position="217"/>
    </location>
</feature>
<dbReference type="GO" id="GO:0005886">
    <property type="term" value="C:plasma membrane"/>
    <property type="evidence" value="ECO:0007669"/>
    <property type="project" value="TreeGrafter"/>
</dbReference>
<feature type="transmembrane region" description="Helical" evidence="5">
    <location>
        <begin position="223"/>
        <end position="247"/>
    </location>
</feature>
<protein>
    <submittedName>
        <fullName evidence="6">Formate/nitrite transporter</fullName>
    </submittedName>
</protein>
<sequence>MSVAPSPSDIFERAVDEGERRLDQSLVELVATSFIAGFTVVFGMVALGIVEGLVEPVSAELAPIAGALAFAPGVVFLIVGRSELFNENFFDPVAKAVEADSWMLRPLVRLWVVTFVLNLVGGGVMVGVFSIEGALSPATAEALRHTATDIAGKAPLAAFADAVAGGALVSLLSYLLLAVDSVGSRIPLAYVVGFLLALGSFEHVIVSVLHLLLGLAFDAQFGVWAVATTTVVVTAGNFVGGLGLVGLTHIAQAMGAEEG</sequence>
<reference evidence="6 7" key="1">
    <citation type="journal article" date="2013" name="Genome Announc.">
        <title>Draft Genome Sequence of 'Candidatus Halobonum tyrrellensis' Strain G22, Isolated from the Hypersaline Waters of Lake Tyrrell, Australia.</title>
        <authorList>
            <person name="Ugalde J.A."/>
            <person name="Narasingarao P."/>
            <person name="Kuo S."/>
            <person name="Podell S."/>
            <person name="Allen E.E."/>
        </authorList>
    </citation>
    <scope>NUCLEOTIDE SEQUENCE [LARGE SCALE GENOMIC DNA]</scope>
    <source>
        <strain evidence="6 7">G22</strain>
    </source>
</reference>
<organism evidence="6 7">
    <name type="scientific">Candidatus Halobonum tyrrellensis G22</name>
    <dbReference type="NCBI Taxonomy" id="1324957"/>
    <lineage>
        <taxon>Archaea</taxon>
        <taxon>Methanobacteriati</taxon>
        <taxon>Methanobacteriota</taxon>
        <taxon>Stenosarchaea group</taxon>
        <taxon>Halobacteria</taxon>
        <taxon>Halobacteriales</taxon>
        <taxon>Haloferacaceae</taxon>
        <taxon>Candidatus Halobonum</taxon>
    </lineage>
</organism>
<dbReference type="eggNOG" id="arCOG03454">
    <property type="taxonomic scope" value="Archaea"/>
</dbReference>